<dbReference type="AlphaFoldDB" id="A0A919C637"/>
<comment type="caution">
    <text evidence="1">The sequence shown here is derived from an EMBL/GenBank/DDBJ whole genome shotgun (WGS) entry which is preliminary data.</text>
</comment>
<name>A0A919C637_9ACTN</name>
<evidence type="ECO:0000313" key="2">
    <source>
        <dbReference type="Proteomes" id="UP000619355"/>
    </source>
</evidence>
<protein>
    <submittedName>
        <fullName evidence="1">Uncharacterized protein</fullName>
    </submittedName>
</protein>
<organism evidence="1 2">
    <name type="scientific">Streptomyces capoamus</name>
    <dbReference type="NCBI Taxonomy" id="68183"/>
    <lineage>
        <taxon>Bacteria</taxon>
        <taxon>Bacillati</taxon>
        <taxon>Actinomycetota</taxon>
        <taxon>Actinomycetes</taxon>
        <taxon>Kitasatosporales</taxon>
        <taxon>Streptomycetaceae</taxon>
        <taxon>Streptomyces</taxon>
    </lineage>
</organism>
<evidence type="ECO:0000313" key="1">
    <source>
        <dbReference type="EMBL" id="GHG54147.1"/>
    </source>
</evidence>
<proteinExistence type="predicted"/>
<dbReference type="EMBL" id="BNBF01000011">
    <property type="protein sequence ID" value="GHG54147.1"/>
    <property type="molecule type" value="Genomic_DNA"/>
</dbReference>
<sequence>MAVSTDQELLAPVRPITATVGEDLKTVHALDNDGKPVCGAVGKLTEWQRTVSCAACMSA</sequence>
<reference evidence="2" key="1">
    <citation type="journal article" date="2019" name="Int. J. Syst. Evol. Microbiol.">
        <title>The Global Catalogue of Microorganisms (GCM) 10K type strain sequencing project: providing services to taxonomists for standard genome sequencing and annotation.</title>
        <authorList>
            <consortium name="The Broad Institute Genomics Platform"/>
            <consortium name="The Broad Institute Genome Sequencing Center for Infectious Disease"/>
            <person name="Wu L."/>
            <person name="Ma J."/>
        </authorList>
    </citation>
    <scope>NUCLEOTIDE SEQUENCE [LARGE SCALE GENOMIC DNA]</scope>
    <source>
        <strain evidence="2">JCM 4253</strain>
    </source>
</reference>
<accession>A0A919C637</accession>
<keyword evidence="2" id="KW-1185">Reference proteome</keyword>
<dbReference type="Proteomes" id="UP000619355">
    <property type="component" value="Unassembled WGS sequence"/>
</dbReference>
<gene>
    <name evidence="1" type="ORF">GCM10018980_38470</name>
</gene>